<evidence type="ECO:0000313" key="1">
    <source>
        <dbReference type="EMBL" id="TCC05290.1"/>
    </source>
</evidence>
<comment type="caution">
    <text evidence="1">The sequence shown here is derived from an EMBL/GenBank/DDBJ whole genome shotgun (WGS) entry which is preliminary data.</text>
</comment>
<dbReference type="Gene3D" id="3.10.180.10">
    <property type="entry name" value="2,3-Dihydroxybiphenyl 1,2-Dioxygenase, domain 1"/>
    <property type="match status" value="1"/>
</dbReference>
<proteinExistence type="predicted"/>
<gene>
    <name evidence="1" type="ORF">E0H45_24975</name>
</gene>
<dbReference type="RefSeq" id="WP_131341608.1">
    <property type="nucleotide sequence ID" value="NZ_SJJZ01000003.1"/>
</dbReference>
<dbReference type="InterPro" id="IPR029068">
    <property type="entry name" value="Glyas_Bleomycin-R_OHBP_Dase"/>
</dbReference>
<dbReference type="OrthoDB" id="3296095at2"/>
<organism evidence="1 2">
    <name type="scientific">Kribbella soli</name>
    <dbReference type="NCBI Taxonomy" id="1124743"/>
    <lineage>
        <taxon>Bacteria</taxon>
        <taxon>Bacillati</taxon>
        <taxon>Actinomycetota</taxon>
        <taxon>Actinomycetes</taxon>
        <taxon>Propionibacteriales</taxon>
        <taxon>Kribbellaceae</taxon>
        <taxon>Kribbella</taxon>
    </lineage>
</organism>
<sequence>MNDVVIRPLRFTADVAAMRAFLETLGLRSRIESERGGWVDMLTGRGMVALHDAASSSTGGRPGQTTLSFEADKLDEVKDRLEQVGFVDATVFDEAYGRVLSVSGPEGVVIWVDERSDDLYGYKLHDASPDDRWSVTPYLTGADEAPWRRFLGALGVQTVVRFGSADGDFAVRLDLTTTEDLDDVQARVGGSRTGSGLEILDPDGQLVVVHG</sequence>
<dbReference type="EMBL" id="SJJZ01000003">
    <property type="protein sequence ID" value="TCC05290.1"/>
    <property type="molecule type" value="Genomic_DNA"/>
</dbReference>
<dbReference type="SUPFAM" id="SSF54593">
    <property type="entry name" value="Glyoxalase/Bleomycin resistance protein/Dihydroxybiphenyl dioxygenase"/>
    <property type="match status" value="1"/>
</dbReference>
<dbReference type="AlphaFoldDB" id="A0A4R0H8M0"/>
<reference evidence="1 2" key="1">
    <citation type="submission" date="2019-02" db="EMBL/GenBank/DDBJ databases">
        <title>Kribbella capetownensis sp. nov. and Kribbella speibonae sp. nov., isolated from soil.</title>
        <authorList>
            <person name="Curtis S.M."/>
            <person name="Norton I."/>
            <person name="Everest G.J."/>
            <person name="Meyers P.R."/>
        </authorList>
    </citation>
    <scope>NUCLEOTIDE SEQUENCE [LARGE SCALE GENOMIC DNA]</scope>
    <source>
        <strain evidence="1 2">KCTC 29219</strain>
    </source>
</reference>
<protein>
    <submittedName>
        <fullName evidence="1">VOC family protein</fullName>
    </submittedName>
</protein>
<accession>A0A4R0H8M0</accession>
<keyword evidence="2" id="KW-1185">Reference proteome</keyword>
<name>A0A4R0H8M0_9ACTN</name>
<dbReference type="Proteomes" id="UP000292346">
    <property type="component" value="Unassembled WGS sequence"/>
</dbReference>
<evidence type="ECO:0000313" key="2">
    <source>
        <dbReference type="Proteomes" id="UP000292346"/>
    </source>
</evidence>